<accession>A0A068SMJ0</accession>
<keyword evidence="4" id="KW-1185">Reference proteome</keyword>
<dbReference type="KEGG" id="ngg:RG540_CH07920"/>
<dbReference type="AlphaFoldDB" id="A0A068SMJ0"/>
<evidence type="ECO:0000256" key="1">
    <source>
        <dbReference type="ARBA" id="ARBA00008791"/>
    </source>
</evidence>
<reference evidence="4" key="1">
    <citation type="journal article" date="2014" name="BMC Genomics">
        <title>Genome sequencing of two Neorhizobium galegae strains reveals a noeT gene responsible for the unusual acetylation of the nodulation factors.</title>
        <authorList>
            <person name="Osterman J."/>
            <person name="Marsh J."/>
            <person name="Laine P.K."/>
            <person name="Zeng Z."/>
            <person name="Alatalo E."/>
            <person name="Sullivan J.T."/>
            <person name="Young J.P."/>
            <person name="Thomas-Oates J."/>
            <person name="Paulin L."/>
            <person name="Lindstrom K."/>
        </authorList>
    </citation>
    <scope>NUCLEOTIDE SEQUENCE [LARGE SCALE GENOMIC DNA]</scope>
    <source>
        <strain evidence="4">HAMBI 540</strain>
    </source>
</reference>
<dbReference type="Pfam" id="PF00582">
    <property type="entry name" value="Usp"/>
    <property type="match status" value="1"/>
</dbReference>
<gene>
    <name evidence="3" type="ORF">RG540_CH07920</name>
</gene>
<evidence type="ECO:0000313" key="3">
    <source>
        <dbReference type="EMBL" id="CDN46981.1"/>
    </source>
</evidence>
<proteinExistence type="inferred from homology"/>
<dbReference type="OrthoDB" id="9792500at2"/>
<dbReference type="PATRIC" id="fig|1028800.3.peg.800"/>
<dbReference type="HOGENOM" id="CLU_049301_12_1_5"/>
<dbReference type="InterPro" id="IPR006015">
    <property type="entry name" value="Universal_stress_UspA"/>
</dbReference>
<dbReference type="RefSeq" id="WP_038584815.1">
    <property type="nucleotide sequence ID" value="NZ_HG938353.1"/>
</dbReference>
<sequence length="136" mass="14718">MYKKIIVAVDVSALEKGERILRTAANLLDTGGTILIVNVVEDMPAYLVSELTIDLTVAARQDAERQLVELREKAGIEADIEIRQGAPAREILAASEEQGADLIIVASHIPDLSNYLIGATADRVVRHATCSVLVDR</sequence>
<dbReference type="EMBL" id="HG938353">
    <property type="protein sequence ID" value="CDN46981.1"/>
    <property type="molecule type" value="Genomic_DNA"/>
</dbReference>
<dbReference type="GeneID" id="24257279"/>
<name>A0A068SMJ0_NEOGA</name>
<protein>
    <submittedName>
        <fullName evidence="3">Universal stress protein F</fullName>
    </submittedName>
</protein>
<dbReference type="CDD" id="cd00293">
    <property type="entry name" value="USP-like"/>
    <property type="match status" value="1"/>
</dbReference>
<dbReference type="Proteomes" id="UP000028181">
    <property type="component" value="Chromosome I"/>
</dbReference>
<dbReference type="SUPFAM" id="SSF52402">
    <property type="entry name" value="Adenine nucleotide alpha hydrolases-like"/>
    <property type="match status" value="1"/>
</dbReference>
<feature type="domain" description="UspA" evidence="2">
    <location>
        <begin position="1"/>
        <end position="134"/>
    </location>
</feature>
<organism evidence="3 4">
    <name type="scientific">Neorhizobium galegae bv. orientalis str. HAMBI 540</name>
    <dbReference type="NCBI Taxonomy" id="1028800"/>
    <lineage>
        <taxon>Bacteria</taxon>
        <taxon>Pseudomonadati</taxon>
        <taxon>Pseudomonadota</taxon>
        <taxon>Alphaproteobacteria</taxon>
        <taxon>Hyphomicrobiales</taxon>
        <taxon>Rhizobiaceae</taxon>
        <taxon>Rhizobium/Agrobacterium group</taxon>
        <taxon>Neorhizobium</taxon>
    </lineage>
</organism>
<dbReference type="InterPro" id="IPR014729">
    <property type="entry name" value="Rossmann-like_a/b/a_fold"/>
</dbReference>
<dbReference type="PANTHER" id="PTHR46268">
    <property type="entry name" value="STRESS RESPONSE PROTEIN NHAX"/>
    <property type="match status" value="1"/>
</dbReference>
<dbReference type="InterPro" id="IPR006016">
    <property type="entry name" value="UspA"/>
</dbReference>
<dbReference type="PANTHER" id="PTHR46268:SF6">
    <property type="entry name" value="UNIVERSAL STRESS PROTEIN UP12"/>
    <property type="match status" value="1"/>
</dbReference>
<dbReference type="PRINTS" id="PR01438">
    <property type="entry name" value="UNVRSLSTRESS"/>
</dbReference>
<evidence type="ECO:0000259" key="2">
    <source>
        <dbReference type="Pfam" id="PF00582"/>
    </source>
</evidence>
<dbReference type="Gene3D" id="3.40.50.620">
    <property type="entry name" value="HUPs"/>
    <property type="match status" value="1"/>
</dbReference>
<comment type="similarity">
    <text evidence="1">Belongs to the universal stress protein A family.</text>
</comment>
<dbReference type="eggNOG" id="COG0589">
    <property type="taxonomic scope" value="Bacteria"/>
</dbReference>
<evidence type="ECO:0000313" key="4">
    <source>
        <dbReference type="Proteomes" id="UP000028181"/>
    </source>
</evidence>